<dbReference type="GO" id="GO:0043490">
    <property type="term" value="P:malate-aspartate shuttle"/>
    <property type="evidence" value="ECO:0007669"/>
    <property type="project" value="TreeGrafter"/>
</dbReference>
<protein>
    <recommendedName>
        <fullName evidence="13">EF-hand domain-containing protein</fullName>
    </recommendedName>
</protein>
<comment type="subunit">
    <text evidence="11">Homodimer (via N-terminus).</text>
</comment>
<dbReference type="InterPro" id="IPR018247">
    <property type="entry name" value="EF_Hand_1_Ca_BS"/>
</dbReference>
<dbReference type="GO" id="GO:0015183">
    <property type="term" value="F:L-aspartate transmembrane transporter activity"/>
    <property type="evidence" value="ECO:0007669"/>
    <property type="project" value="TreeGrafter"/>
</dbReference>
<evidence type="ECO:0000256" key="12">
    <source>
        <dbReference type="PROSITE-ProRule" id="PRU00282"/>
    </source>
</evidence>
<feature type="repeat" description="Solcar" evidence="12">
    <location>
        <begin position="355"/>
        <end position="466"/>
    </location>
</feature>
<dbReference type="PROSITE" id="PS50222">
    <property type="entry name" value="EF_HAND_2"/>
    <property type="match status" value="2"/>
</dbReference>
<dbReference type="AlphaFoldDB" id="J4I8U6"/>
<sequence length="708" mass="79089">MFPLSLPPIFPTAYCDADQPAPTPARAVSALRHIKSAVGVPETEMKRWRRTFDGNATTVVDGQKFLNSEQFVNAIAPSGDMMKIGRAQYAILFRVADASKRGLVSWEDFVVFETLLKRPDADYWIAFQYFDVDDSGTITYDEFQNVFKANVGPDAIPFDFDCDWVKLYLGTKNGHHVLGYNEFTQLMKGLQGERLRQAFRYLDKDQDGFIRPEQFKRIILEIAGHKLSDAVIERLPTLTVISPGGRISYSEVVAFHNTVREMDIIERIIREAIAKSKDGRIDQSDFLNHCETSTRYSLFTPMEASIIFHFAGRGNASQRLSLMDFASLLDPRWKAPLEREEKETTSAKSLLHGVAHSVYNFVQGGMAGAFGATIVYPIDLGNWLSGPSRFLRDMLIWPATRTANAAIDARSTVVGQLLYKNSWDCVQKVLRNEGLRGFYRGLGPQLIGVAPEKAIKLTVNDFVRSRAMDPETGRIKLFWELVAGGTAGGCQVVFTNPLEIVKIRLQIQGEAAKLEGAAPKGAVHIIRQLGLLGLYKGASACLLRDIPFSAIYFPAYSHLKKDVFREGYNGKQLSFMETLASAAIAGMPAAYLTTPADVVKTRLQVEARSGQTHYKGMGDAFVKIYQEEGFKAFFKGGPARIIRSSPQFGFTLVAYEYLHKFLPYPFDGQSREVETALTSPREDMAKIRARNALKILLDVHGDFGRRTT</sequence>
<evidence type="ECO:0000256" key="3">
    <source>
        <dbReference type="ARBA" id="ARBA00022448"/>
    </source>
</evidence>
<dbReference type="InterPro" id="IPR023395">
    <property type="entry name" value="MCP_dom_sf"/>
</dbReference>
<evidence type="ECO:0000256" key="2">
    <source>
        <dbReference type="ARBA" id="ARBA00006375"/>
    </source>
</evidence>
<dbReference type="Gene3D" id="1.10.238.10">
    <property type="entry name" value="EF-hand"/>
    <property type="match status" value="2"/>
</dbReference>
<dbReference type="STRING" id="599839.J4I8U6"/>
<keyword evidence="10 12" id="KW-0472">Membrane</keyword>
<evidence type="ECO:0000256" key="11">
    <source>
        <dbReference type="ARBA" id="ARBA00038674"/>
    </source>
</evidence>
<dbReference type="OrthoDB" id="2161at2759"/>
<dbReference type="Pfam" id="PF13405">
    <property type="entry name" value="EF-hand_6"/>
    <property type="match status" value="2"/>
</dbReference>
<comment type="subcellular location">
    <subcellularLocation>
        <location evidence="1">Mitochondrion inner membrane</location>
        <topology evidence="1">Multi-pass membrane protein</topology>
    </subcellularLocation>
</comment>
<keyword evidence="8" id="KW-1133">Transmembrane helix</keyword>
<evidence type="ECO:0000259" key="13">
    <source>
        <dbReference type="PROSITE" id="PS50222"/>
    </source>
</evidence>
<keyword evidence="9" id="KW-0496">Mitochondrion</keyword>
<evidence type="ECO:0000256" key="4">
    <source>
        <dbReference type="ARBA" id="ARBA00022692"/>
    </source>
</evidence>
<dbReference type="PANTHER" id="PTHR45678">
    <property type="entry name" value="MITOCHONDRIAL 2-OXODICARBOXYLATE CARRIER 1-RELATED"/>
    <property type="match status" value="1"/>
</dbReference>
<dbReference type="InterPro" id="IPR018108">
    <property type="entry name" value="MCP_transmembrane"/>
</dbReference>
<dbReference type="GO" id="GO:0005509">
    <property type="term" value="F:calcium ion binding"/>
    <property type="evidence" value="ECO:0007669"/>
    <property type="project" value="InterPro"/>
</dbReference>
<organism evidence="14 15">
    <name type="scientific">Fibroporia radiculosa</name>
    <dbReference type="NCBI Taxonomy" id="599839"/>
    <lineage>
        <taxon>Eukaryota</taxon>
        <taxon>Fungi</taxon>
        <taxon>Dikarya</taxon>
        <taxon>Basidiomycota</taxon>
        <taxon>Agaricomycotina</taxon>
        <taxon>Agaricomycetes</taxon>
        <taxon>Polyporales</taxon>
        <taxon>Fibroporiaceae</taxon>
        <taxon>Fibroporia</taxon>
    </lineage>
</organism>
<dbReference type="SUPFAM" id="SSF47473">
    <property type="entry name" value="EF-hand"/>
    <property type="match status" value="2"/>
</dbReference>
<name>J4I8U6_9APHY</name>
<dbReference type="GeneID" id="24094937"/>
<dbReference type="SMART" id="SM00054">
    <property type="entry name" value="EFh"/>
    <property type="match status" value="2"/>
</dbReference>
<feature type="domain" description="EF-hand" evidence="13">
    <location>
        <begin position="118"/>
        <end position="153"/>
    </location>
</feature>
<feature type="repeat" description="Solcar" evidence="12">
    <location>
        <begin position="475"/>
        <end position="562"/>
    </location>
</feature>
<keyword evidence="4 12" id="KW-0812">Transmembrane</keyword>
<evidence type="ECO:0000313" key="14">
    <source>
        <dbReference type="EMBL" id="CCM00026.1"/>
    </source>
</evidence>
<dbReference type="GO" id="GO:0005743">
    <property type="term" value="C:mitochondrial inner membrane"/>
    <property type="evidence" value="ECO:0007669"/>
    <property type="project" value="UniProtKB-SubCell"/>
</dbReference>
<dbReference type="Proteomes" id="UP000006352">
    <property type="component" value="Unassembled WGS sequence"/>
</dbReference>
<dbReference type="SUPFAM" id="SSF103506">
    <property type="entry name" value="Mitochondrial carrier"/>
    <property type="match status" value="1"/>
</dbReference>
<evidence type="ECO:0000313" key="15">
    <source>
        <dbReference type="Proteomes" id="UP000006352"/>
    </source>
</evidence>
<feature type="repeat" description="Solcar" evidence="12">
    <location>
        <begin position="573"/>
        <end position="661"/>
    </location>
</feature>
<dbReference type="PROSITE" id="PS50920">
    <property type="entry name" value="SOLCAR"/>
    <property type="match status" value="3"/>
</dbReference>
<dbReference type="InterPro" id="IPR002048">
    <property type="entry name" value="EF_hand_dom"/>
</dbReference>
<evidence type="ECO:0000256" key="8">
    <source>
        <dbReference type="ARBA" id="ARBA00022989"/>
    </source>
</evidence>
<dbReference type="HOGENOM" id="CLU_014931_2_0_1"/>
<evidence type="ECO:0000256" key="10">
    <source>
        <dbReference type="ARBA" id="ARBA00023136"/>
    </source>
</evidence>
<keyword evidence="7" id="KW-0106">Calcium</keyword>
<dbReference type="Pfam" id="PF00153">
    <property type="entry name" value="Mito_carr"/>
    <property type="match status" value="3"/>
</dbReference>
<dbReference type="GO" id="GO:0005313">
    <property type="term" value="F:L-glutamate transmembrane transporter activity"/>
    <property type="evidence" value="ECO:0007669"/>
    <property type="project" value="TreeGrafter"/>
</dbReference>
<evidence type="ECO:0000256" key="6">
    <source>
        <dbReference type="ARBA" id="ARBA00022792"/>
    </source>
</evidence>
<dbReference type="InParanoid" id="J4I8U6"/>
<dbReference type="InterPro" id="IPR011992">
    <property type="entry name" value="EF-hand-dom_pair"/>
</dbReference>
<dbReference type="FunFam" id="1.50.40.10:FF:000147">
    <property type="entry name" value="Solute carrier family 25 (Mitochondrial aspartate/glutamate transporter), member 12/13"/>
    <property type="match status" value="1"/>
</dbReference>
<dbReference type="EMBL" id="HE796960">
    <property type="protein sequence ID" value="CCM00026.1"/>
    <property type="molecule type" value="Genomic_DNA"/>
</dbReference>
<dbReference type="PANTHER" id="PTHR45678:SF9">
    <property type="entry name" value="CALCIUM-BINDING MITOCHONDRIAL CARRIER PROTEIN ARALAR1"/>
    <property type="match status" value="1"/>
</dbReference>
<comment type="similarity">
    <text evidence="2">Belongs to the mitochondrial carrier (TC 2.A.29) family.</text>
</comment>
<keyword evidence="5" id="KW-0677">Repeat</keyword>
<evidence type="ECO:0000256" key="5">
    <source>
        <dbReference type="ARBA" id="ARBA00022737"/>
    </source>
</evidence>
<evidence type="ECO:0000256" key="9">
    <source>
        <dbReference type="ARBA" id="ARBA00023128"/>
    </source>
</evidence>
<feature type="domain" description="EF-hand" evidence="13">
    <location>
        <begin position="190"/>
        <end position="225"/>
    </location>
</feature>
<keyword evidence="3" id="KW-0813">Transport</keyword>
<dbReference type="RefSeq" id="XP_012179309.1">
    <property type="nucleotide sequence ID" value="XM_012323919.1"/>
</dbReference>
<dbReference type="PROSITE" id="PS00018">
    <property type="entry name" value="EF_HAND_1"/>
    <property type="match status" value="1"/>
</dbReference>
<evidence type="ECO:0000256" key="7">
    <source>
        <dbReference type="ARBA" id="ARBA00022837"/>
    </source>
</evidence>
<dbReference type="PRINTS" id="PR00926">
    <property type="entry name" value="MITOCARRIER"/>
</dbReference>
<gene>
    <name evidence="14" type="ORF">FIBRA_02052</name>
</gene>
<dbReference type="InterPro" id="IPR002067">
    <property type="entry name" value="MCP"/>
</dbReference>
<keyword evidence="6" id="KW-0999">Mitochondrion inner membrane</keyword>
<proteinExistence type="inferred from homology"/>
<keyword evidence="15" id="KW-1185">Reference proteome</keyword>
<reference evidence="14 15" key="1">
    <citation type="journal article" date="2012" name="Appl. Environ. Microbiol.">
        <title>Short-read sequencing for genomic analysis of the brown rot fungus Fibroporia radiculosa.</title>
        <authorList>
            <person name="Tang J.D."/>
            <person name="Perkins A.D."/>
            <person name="Sonstegard T.S."/>
            <person name="Schroeder S.G."/>
            <person name="Burgess S.C."/>
            <person name="Diehl S.V."/>
        </authorList>
    </citation>
    <scope>NUCLEOTIDE SEQUENCE [LARGE SCALE GENOMIC DNA]</scope>
    <source>
        <strain evidence="14 15">TFFH 294</strain>
    </source>
</reference>
<dbReference type="InterPro" id="IPR051028">
    <property type="entry name" value="Mito_Solute_Carrier"/>
</dbReference>
<accession>J4I8U6</accession>
<evidence type="ECO:0000256" key="1">
    <source>
        <dbReference type="ARBA" id="ARBA00004448"/>
    </source>
</evidence>
<dbReference type="Gene3D" id="1.50.40.10">
    <property type="entry name" value="Mitochondrial carrier domain"/>
    <property type="match status" value="1"/>
</dbReference>